<evidence type="ECO:0000313" key="10">
    <source>
        <dbReference type="EMBL" id="UGX91131.1"/>
    </source>
</evidence>
<dbReference type="EMBL" id="JACBFH010000001">
    <property type="protein sequence ID" value="NYY92935.1"/>
    <property type="molecule type" value="Genomic_DNA"/>
</dbReference>
<reference evidence="10 11" key="1">
    <citation type="journal article" date="2017" name="Syst. Appl. Microbiol.">
        <title>Soybeans inoculated with root zone soils of Canadian native legumes harbour diverse and novel Bradyrhizobium spp. that possess agricultural potential.</title>
        <authorList>
            <person name="Bromfield E.S.P."/>
            <person name="Cloutier S."/>
            <person name="Tambong J.T."/>
            <person name="Tran Thi T.V."/>
        </authorList>
    </citation>
    <scope>NUCLEOTIDE SEQUENCE [LARGE SCALE GENOMIC DNA]</scope>
    <source>
        <strain evidence="10 11">323S2</strain>
    </source>
</reference>
<proteinExistence type="inferred from homology"/>
<dbReference type="InterPro" id="IPR013325">
    <property type="entry name" value="RNA_pol_sigma_r2"/>
</dbReference>
<dbReference type="RefSeq" id="WP_166351080.1">
    <property type="nucleotide sequence ID" value="NZ_CP088280.1"/>
</dbReference>
<dbReference type="EMBL" id="CP088280">
    <property type="protein sequence ID" value="UGX91131.1"/>
    <property type="molecule type" value="Genomic_DNA"/>
</dbReference>
<reference evidence="10 11" key="3">
    <citation type="journal article" date="2022" name="Int. J. Syst. Evol. Microbiol.">
        <title>Strains of Bradyrhizobium barranii sp. nov. associated with legumes native to Canada are symbionts of soybeans and belong to different subspecies (subsp. barranii subsp. nov. and subsp. apii subsp. nov.) and symbiovars (sv. glycinearum and sv. septentrionale).</title>
        <authorList>
            <person name="Bromfield E.S.P."/>
            <person name="Cloutier S."/>
            <person name="Wasai-Hara S."/>
            <person name="Minamisawa K."/>
        </authorList>
    </citation>
    <scope>NUCLEOTIDE SEQUENCE [LARGE SCALE GENOMIC DNA]</scope>
    <source>
        <strain evidence="10 11">323S2</strain>
    </source>
</reference>
<dbReference type="SUPFAM" id="SSF88659">
    <property type="entry name" value="Sigma3 and sigma4 domains of RNA polymerase sigma factors"/>
    <property type="match status" value="1"/>
</dbReference>
<dbReference type="InterPro" id="IPR036388">
    <property type="entry name" value="WH-like_DNA-bd_sf"/>
</dbReference>
<dbReference type="Gene3D" id="1.10.1740.10">
    <property type="match status" value="1"/>
</dbReference>
<dbReference type="SUPFAM" id="SSF88946">
    <property type="entry name" value="Sigma2 domain of RNA polymerase sigma factors"/>
    <property type="match status" value="1"/>
</dbReference>
<evidence type="ECO:0000259" key="7">
    <source>
        <dbReference type="Pfam" id="PF04542"/>
    </source>
</evidence>
<keyword evidence="5 6" id="KW-0804">Transcription</keyword>
<evidence type="ECO:0000256" key="3">
    <source>
        <dbReference type="ARBA" id="ARBA00023082"/>
    </source>
</evidence>
<evidence type="ECO:0000256" key="4">
    <source>
        <dbReference type="ARBA" id="ARBA00023125"/>
    </source>
</evidence>
<dbReference type="Pfam" id="PF08281">
    <property type="entry name" value="Sigma70_r4_2"/>
    <property type="match status" value="1"/>
</dbReference>
<dbReference type="GO" id="GO:0006352">
    <property type="term" value="P:DNA-templated transcription initiation"/>
    <property type="evidence" value="ECO:0007669"/>
    <property type="project" value="InterPro"/>
</dbReference>
<dbReference type="GO" id="GO:0016987">
    <property type="term" value="F:sigma factor activity"/>
    <property type="evidence" value="ECO:0007669"/>
    <property type="project" value="UniProtKB-KW"/>
</dbReference>
<evidence type="ECO:0000256" key="2">
    <source>
        <dbReference type="ARBA" id="ARBA00023015"/>
    </source>
</evidence>
<organism evidence="9">
    <name type="scientific">Bradyrhizobium barranii subsp. barranii</name>
    <dbReference type="NCBI Taxonomy" id="2823807"/>
    <lineage>
        <taxon>Bacteria</taxon>
        <taxon>Pseudomonadati</taxon>
        <taxon>Pseudomonadota</taxon>
        <taxon>Alphaproteobacteria</taxon>
        <taxon>Hyphomicrobiales</taxon>
        <taxon>Nitrobacteraceae</taxon>
        <taxon>Bradyrhizobium</taxon>
        <taxon>Bradyrhizobium barranii</taxon>
    </lineage>
</organism>
<reference evidence="9" key="2">
    <citation type="submission" date="2020-06" db="EMBL/GenBank/DDBJ databases">
        <title>Whole Genome Sequence of Bradyrhizobium sp. Strain 323S2.</title>
        <authorList>
            <person name="Bromfield E.S.P."/>
        </authorList>
    </citation>
    <scope>NUCLEOTIDE SEQUENCE [LARGE SCALE GENOMIC DNA]</scope>
    <source>
        <strain evidence="9">323S2</strain>
    </source>
</reference>
<dbReference type="InterPro" id="IPR007627">
    <property type="entry name" value="RNA_pol_sigma70_r2"/>
</dbReference>
<dbReference type="AlphaFoldDB" id="A0A7Z0QEA9"/>
<feature type="domain" description="RNA polymerase sigma-70 region 2" evidence="7">
    <location>
        <begin position="33"/>
        <end position="100"/>
    </location>
</feature>
<dbReference type="PANTHER" id="PTHR43133:SF62">
    <property type="entry name" value="RNA POLYMERASE SIGMA FACTOR SIGZ"/>
    <property type="match status" value="1"/>
</dbReference>
<dbReference type="NCBIfam" id="TIGR02937">
    <property type="entry name" value="sigma70-ECF"/>
    <property type="match status" value="1"/>
</dbReference>
<evidence type="ECO:0000259" key="8">
    <source>
        <dbReference type="Pfam" id="PF08281"/>
    </source>
</evidence>
<keyword evidence="2 6" id="KW-0805">Transcription regulation</keyword>
<evidence type="ECO:0000313" key="11">
    <source>
        <dbReference type="Proteomes" id="UP000564836"/>
    </source>
</evidence>
<dbReference type="InterPro" id="IPR039425">
    <property type="entry name" value="RNA_pol_sigma-70-like"/>
</dbReference>
<dbReference type="PROSITE" id="PS01063">
    <property type="entry name" value="SIGMA70_ECF"/>
    <property type="match status" value="1"/>
</dbReference>
<keyword evidence="3 6" id="KW-0731">Sigma factor</keyword>
<accession>A0A7Z0QEA9</accession>
<feature type="domain" description="RNA polymerase sigma factor 70 region 4 type 2" evidence="8">
    <location>
        <begin position="131"/>
        <end position="181"/>
    </location>
</feature>
<dbReference type="InterPro" id="IPR000838">
    <property type="entry name" value="RNA_pol_sigma70_ECF_CS"/>
</dbReference>
<sequence>MRYEAEPITPQKAADLVRAIATRHDREAFKDLFNFYAPRIKSVLMRGGAAGEIAEDLAQETLIAVWRKADSYDPQRATVSAWIFTIARNLRIDRFRKDQRAQLHQVYELILPAETDPPDVPFETVERESRMRAALDGLPEDQVRVVELSFFEGNAHGDIARKLGIPLGTVKSRLRLAMARLRDFLGEDS</sequence>
<protein>
    <recommendedName>
        <fullName evidence="6">RNA polymerase sigma factor</fullName>
    </recommendedName>
</protein>
<dbReference type="PANTHER" id="PTHR43133">
    <property type="entry name" value="RNA POLYMERASE ECF-TYPE SIGMA FACTO"/>
    <property type="match status" value="1"/>
</dbReference>
<dbReference type="Gene3D" id="1.10.10.10">
    <property type="entry name" value="Winged helix-like DNA-binding domain superfamily/Winged helix DNA-binding domain"/>
    <property type="match status" value="1"/>
</dbReference>
<dbReference type="InterPro" id="IPR014284">
    <property type="entry name" value="RNA_pol_sigma-70_dom"/>
</dbReference>
<dbReference type="CDD" id="cd06171">
    <property type="entry name" value="Sigma70_r4"/>
    <property type="match status" value="1"/>
</dbReference>
<dbReference type="Pfam" id="PF04542">
    <property type="entry name" value="Sigma70_r2"/>
    <property type="match status" value="1"/>
</dbReference>
<keyword evidence="4 6" id="KW-0238">DNA-binding</keyword>
<dbReference type="GO" id="GO:0003677">
    <property type="term" value="F:DNA binding"/>
    <property type="evidence" value="ECO:0007669"/>
    <property type="project" value="UniProtKB-KW"/>
</dbReference>
<evidence type="ECO:0000256" key="1">
    <source>
        <dbReference type="ARBA" id="ARBA00010641"/>
    </source>
</evidence>
<evidence type="ECO:0000256" key="5">
    <source>
        <dbReference type="ARBA" id="ARBA00023163"/>
    </source>
</evidence>
<name>A0A7Z0QEA9_9BRAD</name>
<gene>
    <name evidence="10" type="ORF">G6321_00035755</name>
    <name evidence="9" type="ORF">G6321_32530</name>
</gene>
<dbReference type="InterPro" id="IPR013324">
    <property type="entry name" value="RNA_pol_sigma_r3/r4-like"/>
</dbReference>
<evidence type="ECO:0000313" key="9">
    <source>
        <dbReference type="EMBL" id="NYY92935.1"/>
    </source>
</evidence>
<comment type="similarity">
    <text evidence="1 6">Belongs to the sigma-70 factor family. ECF subfamily.</text>
</comment>
<dbReference type="Proteomes" id="UP000564836">
    <property type="component" value="Chromosome"/>
</dbReference>
<evidence type="ECO:0000256" key="6">
    <source>
        <dbReference type="RuleBase" id="RU000716"/>
    </source>
</evidence>
<dbReference type="InterPro" id="IPR013249">
    <property type="entry name" value="RNA_pol_sigma70_r4_t2"/>
</dbReference>